<dbReference type="CDD" id="cd03271">
    <property type="entry name" value="ABC_UvrA_II"/>
    <property type="match status" value="1"/>
</dbReference>
<dbReference type="EMBL" id="AP022873">
    <property type="protein sequence ID" value="BCB96253.1"/>
    <property type="molecule type" value="Genomic_DNA"/>
</dbReference>
<accession>A0A7G1H286</accession>
<dbReference type="Gene3D" id="1.10.8.280">
    <property type="entry name" value="ABC transporter ATPase domain-like"/>
    <property type="match status" value="1"/>
</dbReference>
<gene>
    <name evidence="18" type="primary">uvrA1</name>
    <name evidence="18" type="ORF">JZK55_11750</name>
</gene>
<dbReference type="InterPro" id="IPR017871">
    <property type="entry name" value="ABC_transporter-like_CS"/>
</dbReference>
<proteinExistence type="inferred from homology"/>
<evidence type="ECO:0000256" key="2">
    <source>
        <dbReference type="ARBA" id="ARBA00022490"/>
    </source>
</evidence>
<dbReference type="PROSITE" id="PS50893">
    <property type="entry name" value="ABC_TRANSPORTER_2"/>
    <property type="match status" value="1"/>
</dbReference>
<evidence type="ECO:0000256" key="6">
    <source>
        <dbReference type="ARBA" id="ARBA00022763"/>
    </source>
</evidence>
<sequence length="855" mass="95519">MRTEDKGQNTEDRMQEYIVIKGAREHNLKNIDATIPRDKITVITGPSGSGKSSLAMDTIYAEGQRRYVESLSAYARQFLEQMQKPEVDYIEGLSPAIAIDQKTVTRSPRSTVGTITEIYNYMRVLYTRIGIPYCYQCGSIITTQDLHNIIRAILSLPSGTRVQVLAPIVKGRKGEYKKELQQMRMDGFVRARIDGEMIDLTQDISLKKQQRHTIEIVIDRFIIKHSIERQIKQAIDTSLKYADTVVINLLDENRDILFSRTLACSKCGISYPEIEPMLFSFNSKYGACPRCNGIGFENLIEKGHLFFSPQPSIIEEELTHMTPCKECNGMRLRKEALSIKLHNVSIGEFAAMSVRDAEKFIHDLKFSEREMIISKRIIKEVKDRLSFLDKVGLGYLTLNRPSLTLSGGEAQRIRLATQIGSSLTGVLYVLDEPSIGLHPRDCEKLFKSLTHIRDAGNTVIIVEHDEETIRNADYIIDMGPGAGKNGGWIISASAPVDIINNTASITGKYLGGYLTIPVPKKRRKPEKFLKIIGASEFNLKNISVSIPLGVFVCVTGVSGSGKSTLIFEILYKAISRHIYKSKLIPGRYKKIEGIENIDKVICIDQSPLGRTPRSNPATYTGILGIIRELFSQLPDSRIRGYKPSRFSFNVAGGRCEACQGDGLKKIEMHFLPDAYVTCDVCKGKRYNKETLDIYYKGKNISDVLEMPISEALEFFSAIPPLKQRLDILEDIGMGYLKLGQSATTLSGGEAQRLRLSKELGKKATGNTLYILDEPTTGLHFVDIQRLLNVINKLVDMGNSVIIIEHDLDIIKSADYIIDLGPEGGDNGGKIVATGTPEDVAKNKESYTGRYLDKKL</sequence>
<dbReference type="GO" id="GO:0009380">
    <property type="term" value="C:excinuclease repair complex"/>
    <property type="evidence" value="ECO:0007669"/>
    <property type="project" value="InterPro"/>
</dbReference>
<evidence type="ECO:0000313" key="19">
    <source>
        <dbReference type="Proteomes" id="UP000516360"/>
    </source>
</evidence>
<reference evidence="18 19" key="1">
    <citation type="submission" date="2020-03" db="EMBL/GenBank/DDBJ databases">
        <title>Complete genome sequences of two sulfur-disproportionating bacterial strains T55J and Mzg5.</title>
        <authorList>
            <person name="Umezawa K."/>
            <person name="Kojima H."/>
            <person name="Kato Y."/>
            <person name="Fukui M."/>
        </authorList>
    </citation>
    <scope>NUCLEOTIDE SEQUENCE [LARGE SCALE GENOMIC DNA]</scope>
    <source>
        <strain evidence="18 19">T55J</strain>
    </source>
</reference>
<feature type="domain" description="ABC transporter" evidence="17">
    <location>
        <begin position="523"/>
        <end position="852"/>
    </location>
</feature>
<organism evidence="18 19">
    <name type="scientific">Dissulfurispira thermophila</name>
    <dbReference type="NCBI Taxonomy" id="2715679"/>
    <lineage>
        <taxon>Bacteria</taxon>
        <taxon>Pseudomonadati</taxon>
        <taxon>Nitrospirota</taxon>
        <taxon>Thermodesulfovibrionia</taxon>
        <taxon>Thermodesulfovibrionales</taxon>
        <taxon>Dissulfurispiraceae</taxon>
        <taxon>Dissulfurispira</taxon>
    </lineage>
</organism>
<keyword evidence="7" id="KW-0228">DNA excision</keyword>
<evidence type="ECO:0000256" key="15">
    <source>
        <dbReference type="ARBA" id="ARBA00039316"/>
    </source>
</evidence>
<dbReference type="GO" id="GO:0016887">
    <property type="term" value="F:ATP hydrolysis activity"/>
    <property type="evidence" value="ECO:0007669"/>
    <property type="project" value="InterPro"/>
</dbReference>
<keyword evidence="3" id="KW-0479">Metal-binding</keyword>
<dbReference type="InterPro" id="IPR027417">
    <property type="entry name" value="P-loop_NTPase"/>
</dbReference>
<evidence type="ECO:0000256" key="1">
    <source>
        <dbReference type="ARBA" id="ARBA00004496"/>
    </source>
</evidence>
<comment type="similarity">
    <text evidence="14">Belongs to the ABC transporter superfamily. UvrA family.</text>
</comment>
<keyword evidence="12" id="KW-0238">DNA-binding</keyword>
<keyword evidence="6" id="KW-0227">DNA damage</keyword>
<keyword evidence="9" id="KW-0862">Zinc</keyword>
<dbReference type="GO" id="GO:0004518">
    <property type="term" value="F:nuclease activity"/>
    <property type="evidence" value="ECO:0007669"/>
    <property type="project" value="UniProtKB-KW"/>
</dbReference>
<evidence type="ECO:0000256" key="10">
    <source>
        <dbReference type="ARBA" id="ARBA00022840"/>
    </source>
</evidence>
<keyword evidence="19" id="KW-1185">Reference proteome</keyword>
<dbReference type="Gene3D" id="3.40.50.300">
    <property type="entry name" value="P-loop containing nucleotide triphosphate hydrolases"/>
    <property type="match status" value="3"/>
</dbReference>
<dbReference type="AlphaFoldDB" id="A0A7G1H286"/>
<dbReference type="Proteomes" id="UP000516360">
    <property type="component" value="Chromosome"/>
</dbReference>
<evidence type="ECO:0000256" key="7">
    <source>
        <dbReference type="ARBA" id="ARBA00022769"/>
    </source>
</evidence>
<keyword evidence="4" id="KW-0677">Repeat</keyword>
<keyword evidence="8" id="KW-0863">Zinc-finger</keyword>
<dbReference type="InterPro" id="IPR004602">
    <property type="entry name" value="UvrA"/>
</dbReference>
<protein>
    <recommendedName>
        <fullName evidence="15">UvrABC system protein A</fullName>
    </recommendedName>
    <alternativeName>
        <fullName evidence="16">Excinuclease ABC subunit A</fullName>
    </alternativeName>
</protein>
<dbReference type="Pfam" id="PF17760">
    <property type="entry name" value="UvrA_inter"/>
    <property type="match status" value="1"/>
</dbReference>
<dbReference type="PANTHER" id="PTHR43152:SF3">
    <property type="entry name" value="UVRABC SYSTEM PROTEIN A"/>
    <property type="match status" value="1"/>
</dbReference>
<dbReference type="PROSITE" id="PS00211">
    <property type="entry name" value="ABC_TRANSPORTER_1"/>
    <property type="match status" value="2"/>
</dbReference>
<dbReference type="GO" id="GO:0003677">
    <property type="term" value="F:DNA binding"/>
    <property type="evidence" value="ECO:0007669"/>
    <property type="project" value="UniProtKB-KW"/>
</dbReference>
<dbReference type="KEGG" id="dtp:JZK55_11750"/>
<dbReference type="InterPro" id="IPR041102">
    <property type="entry name" value="UvrA_inter"/>
</dbReference>
<evidence type="ECO:0000259" key="17">
    <source>
        <dbReference type="PROSITE" id="PS50893"/>
    </source>
</evidence>
<dbReference type="FunFam" id="1.20.1580.10:FF:000002">
    <property type="entry name" value="UvrABC system protein A"/>
    <property type="match status" value="1"/>
</dbReference>
<dbReference type="SUPFAM" id="SSF52540">
    <property type="entry name" value="P-loop containing nucleoside triphosphate hydrolases"/>
    <property type="match status" value="2"/>
</dbReference>
<evidence type="ECO:0000256" key="4">
    <source>
        <dbReference type="ARBA" id="ARBA00022737"/>
    </source>
</evidence>
<dbReference type="SMART" id="SM00382">
    <property type="entry name" value="AAA"/>
    <property type="match status" value="2"/>
</dbReference>
<evidence type="ECO:0000256" key="3">
    <source>
        <dbReference type="ARBA" id="ARBA00022723"/>
    </source>
</evidence>
<comment type="subcellular location">
    <subcellularLocation>
        <location evidence="1">Cytoplasm</location>
    </subcellularLocation>
</comment>
<evidence type="ECO:0000256" key="9">
    <source>
        <dbReference type="ARBA" id="ARBA00022833"/>
    </source>
</evidence>
<keyword evidence="13" id="KW-0234">DNA repair</keyword>
<evidence type="ECO:0000256" key="13">
    <source>
        <dbReference type="ARBA" id="ARBA00023204"/>
    </source>
</evidence>
<dbReference type="Gene3D" id="3.30.190.20">
    <property type="match status" value="1"/>
</dbReference>
<dbReference type="PANTHER" id="PTHR43152">
    <property type="entry name" value="UVRABC SYSTEM PROTEIN A"/>
    <property type="match status" value="1"/>
</dbReference>
<dbReference type="Gene3D" id="1.20.1580.10">
    <property type="entry name" value="ABC transporter ATPase like domain"/>
    <property type="match status" value="4"/>
</dbReference>
<dbReference type="InterPro" id="IPR003593">
    <property type="entry name" value="AAA+_ATPase"/>
</dbReference>
<dbReference type="GO" id="GO:0005737">
    <property type="term" value="C:cytoplasm"/>
    <property type="evidence" value="ECO:0007669"/>
    <property type="project" value="UniProtKB-SubCell"/>
</dbReference>
<evidence type="ECO:0000256" key="12">
    <source>
        <dbReference type="ARBA" id="ARBA00023125"/>
    </source>
</evidence>
<dbReference type="GO" id="GO:0005524">
    <property type="term" value="F:ATP binding"/>
    <property type="evidence" value="ECO:0007669"/>
    <property type="project" value="UniProtKB-KW"/>
</dbReference>
<dbReference type="InterPro" id="IPR003439">
    <property type="entry name" value="ABC_transporter-like_ATP-bd"/>
</dbReference>
<dbReference type="NCBIfam" id="TIGR00630">
    <property type="entry name" value="uvra"/>
    <property type="match status" value="1"/>
</dbReference>
<evidence type="ECO:0000256" key="11">
    <source>
        <dbReference type="ARBA" id="ARBA00022881"/>
    </source>
</evidence>
<name>A0A7G1H286_9BACT</name>
<evidence type="ECO:0000256" key="5">
    <source>
        <dbReference type="ARBA" id="ARBA00022741"/>
    </source>
</evidence>
<dbReference type="GO" id="GO:0008270">
    <property type="term" value="F:zinc ion binding"/>
    <property type="evidence" value="ECO:0007669"/>
    <property type="project" value="UniProtKB-KW"/>
</dbReference>
<evidence type="ECO:0000313" key="18">
    <source>
        <dbReference type="EMBL" id="BCB96253.1"/>
    </source>
</evidence>
<evidence type="ECO:0000256" key="14">
    <source>
        <dbReference type="ARBA" id="ARBA00038000"/>
    </source>
</evidence>
<keyword evidence="10" id="KW-0067">ATP-binding</keyword>
<evidence type="ECO:0000256" key="16">
    <source>
        <dbReference type="ARBA" id="ARBA00042156"/>
    </source>
</evidence>
<dbReference type="GO" id="GO:0006289">
    <property type="term" value="P:nucleotide-excision repair"/>
    <property type="evidence" value="ECO:0007669"/>
    <property type="project" value="InterPro"/>
</dbReference>
<evidence type="ECO:0000256" key="8">
    <source>
        <dbReference type="ARBA" id="ARBA00022771"/>
    </source>
</evidence>
<keyword evidence="11" id="KW-0267">Excision nuclease</keyword>
<keyword evidence="2" id="KW-0963">Cytoplasm</keyword>
<keyword evidence="5" id="KW-0547">Nucleotide-binding</keyword>